<dbReference type="EMBL" id="WVHT01000002">
    <property type="protein sequence ID" value="MXV50365.1"/>
    <property type="molecule type" value="Genomic_DNA"/>
</dbReference>
<dbReference type="RefSeq" id="WP_160843542.1">
    <property type="nucleotide sequence ID" value="NZ_WVHT01000002.1"/>
</dbReference>
<keyword evidence="2" id="KW-1185">Reference proteome</keyword>
<gene>
    <name evidence="1" type="ORF">GS399_05220</name>
</gene>
<evidence type="ECO:0000313" key="1">
    <source>
        <dbReference type="EMBL" id="MXV50365.1"/>
    </source>
</evidence>
<comment type="caution">
    <text evidence="1">The sequence shown here is derived from an EMBL/GenBank/DDBJ whole genome shotgun (WGS) entry which is preliminary data.</text>
</comment>
<accession>A0A7K1Y721</accession>
<dbReference type="InterPro" id="IPR018534">
    <property type="entry name" value="Tet_reg_excision_RteC"/>
</dbReference>
<dbReference type="Proteomes" id="UP000466586">
    <property type="component" value="Unassembled WGS sequence"/>
</dbReference>
<sequence>MIQEVALSLLKEMEKKLQAAGKEDVSPLEKLKATLTAVNAALEEVRKRLLAGSFADEAEEINFFKRIKPAFLARRITAIEIYTIESGKPQGNPAALKGYLEEELSLVQRFFHKHRFLYQYYRMDASELDALFFLRSGDGSPMLLAEWTERDREFSSPGDALFARFIAFEELQRYLLFEMSMPAGDVDRKMLNISKKGRELRWTGDSCNLVEIAYGIYDTRQLNNGEADLSDIMDVLEQCFGVNLSRYFRRFTEIKRRKTISKTRFLDQMREAVNKRIDEGDEFKPPKKPDFYWRKNT</sequence>
<dbReference type="Pfam" id="PF09357">
    <property type="entry name" value="RteC"/>
    <property type="match status" value="1"/>
</dbReference>
<evidence type="ECO:0008006" key="3">
    <source>
        <dbReference type="Google" id="ProtNLM"/>
    </source>
</evidence>
<name>A0A7K1Y721_9SPHI</name>
<proteinExistence type="predicted"/>
<dbReference type="AlphaFoldDB" id="A0A7K1Y721"/>
<organism evidence="1 2">
    <name type="scientific">Hufsiella arboris</name>
    <dbReference type="NCBI Taxonomy" id="2695275"/>
    <lineage>
        <taxon>Bacteria</taxon>
        <taxon>Pseudomonadati</taxon>
        <taxon>Bacteroidota</taxon>
        <taxon>Sphingobacteriia</taxon>
        <taxon>Sphingobacteriales</taxon>
        <taxon>Sphingobacteriaceae</taxon>
        <taxon>Hufsiella</taxon>
    </lineage>
</organism>
<evidence type="ECO:0000313" key="2">
    <source>
        <dbReference type="Proteomes" id="UP000466586"/>
    </source>
</evidence>
<reference evidence="1 2" key="1">
    <citation type="submission" date="2019-11" db="EMBL/GenBank/DDBJ databases">
        <title>Pedobacter sp. HMF7647 Genome sequencing and assembly.</title>
        <authorList>
            <person name="Kang H."/>
            <person name="Kim H."/>
            <person name="Joh K."/>
        </authorList>
    </citation>
    <scope>NUCLEOTIDE SEQUENCE [LARGE SCALE GENOMIC DNA]</scope>
    <source>
        <strain evidence="1 2">HMF7647</strain>
    </source>
</reference>
<protein>
    <recommendedName>
        <fullName evidence="3">Tetracycline regulation of excision, RteC</fullName>
    </recommendedName>
</protein>